<dbReference type="PROSITE" id="PS51903">
    <property type="entry name" value="CLP_R"/>
    <property type="match status" value="1"/>
</dbReference>
<gene>
    <name evidence="3" type="ORF">FRUB_00281</name>
</gene>
<reference evidence="4" key="1">
    <citation type="submission" date="2017-06" db="EMBL/GenBank/DDBJ databases">
        <title>Genome analysis of Fimbriiglobus ruber SP5, the first member of the order Planctomycetales with confirmed chitinolytic capability.</title>
        <authorList>
            <person name="Ravin N.V."/>
            <person name="Rakitin A.L."/>
            <person name="Ivanova A.A."/>
            <person name="Beletsky A.V."/>
            <person name="Kulichevskaya I.S."/>
            <person name="Mardanov A.V."/>
            <person name="Dedysh S.N."/>
        </authorList>
    </citation>
    <scope>NUCLEOTIDE SEQUENCE [LARGE SCALE GENOMIC DNA]</scope>
    <source>
        <strain evidence="4">SP5</strain>
    </source>
</reference>
<evidence type="ECO:0000313" key="3">
    <source>
        <dbReference type="EMBL" id="OWK46582.1"/>
    </source>
</evidence>
<evidence type="ECO:0000313" key="4">
    <source>
        <dbReference type="Proteomes" id="UP000214646"/>
    </source>
</evidence>
<sequence length="163" mass="18341">MEYQRLTDSYRKVMQLAKEYALQLNLEYIDTEHVLVGLLKEETGVAADVLKNFGVELAKVQEEIERNSPRYTSGEPAIAGRLPHTPRVREVVSYSLEEAKARNHQVGTEDLLLGLVRPSSDGQPNIAVTILNRLYRLTPDVVRKDVLAHLGAASTNEQREKMS</sequence>
<dbReference type="GO" id="GO:0005524">
    <property type="term" value="F:ATP binding"/>
    <property type="evidence" value="ECO:0007669"/>
    <property type="project" value="UniProtKB-KW"/>
</dbReference>
<keyword evidence="3" id="KW-0547">Nucleotide-binding</keyword>
<dbReference type="AlphaFoldDB" id="A0A225DZ49"/>
<keyword evidence="3" id="KW-0067">ATP-binding</keyword>
<dbReference type="Pfam" id="PF02861">
    <property type="entry name" value="Clp_N"/>
    <property type="match status" value="1"/>
</dbReference>
<keyword evidence="3" id="KW-0378">Hydrolase</keyword>
<keyword evidence="1" id="KW-0677">Repeat</keyword>
<dbReference type="InterPro" id="IPR004176">
    <property type="entry name" value="Clp_R_N"/>
</dbReference>
<dbReference type="EMBL" id="NIDE01000001">
    <property type="protein sequence ID" value="OWK46582.1"/>
    <property type="molecule type" value="Genomic_DNA"/>
</dbReference>
<name>A0A225DZ49_9BACT</name>
<keyword evidence="3" id="KW-0645">Protease</keyword>
<dbReference type="Gene3D" id="1.10.1780.10">
    <property type="entry name" value="Clp, N-terminal domain"/>
    <property type="match status" value="1"/>
</dbReference>
<keyword evidence="4" id="KW-1185">Reference proteome</keyword>
<evidence type="ECO:0000256" key="1">
    <source>
        <dbReference type="PROSITE-ProRule" id="PRU01251"/>
    </source>
</evidence>
<protein>
    <submittedName>
        <fullName evidence="3">ATP-dependent Clp protease, ATP-binding subunit</fullName>
    </submittedName>
</protein>
<dbReference type="GO" id="GO:0008233">
    <property type="term" value="F:peptidase activity"/>
    <property type="evidence" value="ECO:0007669"/>
    <property type="project" value="UniProtKB-KW"/>
</dbReference>
<accession>A0A225DZ49</accession>
<proteinExistence type="predicted"/>
<feature type="domain" description="Clp R" evidence="2">
    <location>
        <begin position="1"/>
        <end position="72"/>
    </location>
</feature>
<dbReference type="Proteomes" id="UP000214646">
    <property type="component" value="Unassembled WGS sequence"/>
</dbReference>
<evidence type="ECO:0000259" key="2">
    <source>
        <dbReference type="PROSITE" id="PS51903"/>
    </source>
</evidence>
<organism evidence="3 4">
    <name type="scientific">Fimbriiglobus ruber</name>
    <dbReference type="NCBI Taxonomy" id="1908690"/>
    <lineage>
        <taxon>Bacteria</taxon>
        <taxon>Pseudomonadati</taxon>
        <taxon>Planctomycetota</taxon>
        <taxon>Planctomycetia</taxon>
        <taxon>Gemmatales</taxon>
        <taxon>Gemmataceae</taxon>
        <taxon>Fimbriiglobus</taxon>
    </lineage>
</organism>
<dbReference type="GO" id="GO:0006508">
    <property type="term" value="P:proteolysis"/>
    <property type="evidence" value="ECO:0007669"/>
    <property type="project" value="UniProtKB-KW"/>
</dbReference>
<dbReference type="InterPro" id="IPR036628">
    <property type="entry name" value="Clp_N_dom_sf"/>
</dbReference>
<comment type="caution">
    <text evidence="3">The sequence shown here is derived from an EMBL/GenBank/DDBJ whole genome shotgun (WGS) entry which is preliminary data.</text>
</comment>
<dbReference type="SUPFAM" id="SSF81923">
    <property type="entry name" value="Double Clp-N motif"/>
    <property type="match status" value="1"/>
</dbReference>